<evidence type="ECO:0000313" key="2">
    <source>
        <dbReference type="Proteomes" id="UP000176938"/>
    </source>
</evidence>
<dbReference type="Proteomes" id="UP000176938">
    <property type="component" value="Unassembled WGS sequence"/>
</dbReference>
<gene>
    <name evidence="1" type="ORF">A3H38_02595</name>
</gene>
<organism evidence="1 2">
    <name type="scientific">candidate division WOR-1 bacterium RIFCSPLOWO2_02_FULL_46_20</name>
    <dbReference type="NCBI Taxonomy" id="1802567"/>
    <lineage>
        <taxon>Bacteria</taxon>
        <taxon>Bacillati</taxon>
        <taxon>Saganbacteria</taxon>
    </lineage>
</organism>
<name>A0A1F4RAU3_UNCSA</name>
<proteinExistence type="predicted"/>
<evidence type="ECO:0000313" key="1">
    <source>
        <dbReference type="EMBL" id="OGC05311.1"/>
    </source>
</evidence>
<accession>A0A1F4RAU3</accession>
<dbReference type="EMBL" id="METP01000046">
    <property type="protein sequence ID" value="OGC05311.1"/>
    <property type="molecule type" value="Genomic_DNA"/>
</dbReference>
<sequence length="283" mass="31510">MTTRLSEKVSGLSITDLGGGLIKGLFVLPVTRVPTDQQKKEQPLEERFYSSCQRGFPLVVFGIPTPHGDGGDFQHIDLARKLGLTREKLLPEREQKFTGEIFGSEEPQPGVWGFVLHKLRFDGNSNANKTSIEREAESGYKSTIVLTAETFSELVDPQTGEVNLVKMTDIWSSTAKMLSTVNLYAFLFRAAREKDTEVWGVYAESGATGGIPEIAVTSFLMTLALHVAPDFKVFQFITDGKFFFSPGIITPTWREARFPNCLQWPDGMQLEVNPEPPEGWWGG</sequence>
<comment type="caution">
    <text evidence="1">The sequence shown here is derived from an EMBL/GenBank/DDBJ whole genome shotgun (WGS) entry which is preliminary data.</text>
</comment>
<protein>
    <submittedName>
        <fullName evidence="1">Uncharacterized protein</fullName>
    </submittedName>
</protein>
<dbReference type="AlphaFoldDB" id="A0A1F4RAU3"/>
<reference evidence="1 2" key="1">
    <citation type="journal article" date="2016" name="Nat. Commun.">
        <title>Thousands of microbial genomes shed light on interconnected biogeochemical processes in an aquifer system.</title>
        <authorList>
            <person name="Anantharaman K."/>
            <person name="Brown C.T."/>
            <person name="Hug L.A."/>
            <person name="Sharon I."/>
            <person name="Castelle C.J."/>
            <person name="Probst A.J."/>
            <person name="Thomas B.C."/>
            <person name="Singh A."/>
            <person name="Wilkins M.J."/>
            <person name="Karaoz U."/>
            <person name="Brodie E.L."/>
            <person name="Williams K.H."/>
            <person name="Hubbard S.S."/>
            <person name="Banfield J.F."/>
        </authorList>
    </citation>
    <scope>NUCLEOTIDE SEQUENCE [LARGE SCALE GENOMIC DNA]</scope>
</reference>